<evidence type="ECO:0000256" key="1">
    <source>
        <dbReference type="SAM" id="MobiDB-lite"/>
    </source>
</evidence>
<organism evidence="2 3">
    <name type="scientific">Clostridium zeae</name>
    <dbReference type="NCBI Taxonomy" id="2759022"/>
    <lineage>
        <taxon>Bacteria</taxon>
        <taxon>Bacillati</taxon>
        <taxon>Bacillota</taxon>
        <taxon>Clostridia</taxon>
        <taxon>Eubacteriales</taxon>
        <taxon>Clostridiaceae</taxon>
        <taxon>Clostridium</taxon>
    </lineage>
</organism>
<accession>A0ABQ1EFJ3</accession>
<keyword evidence="3" id="KW-1185">Reference proteome</keyword>
<proteinExistence type="predicted"/>
<evidence type="ECO:0008006" key="4">
    <source>
        <dbReference type="Google" id="ProtNLM"/>
    </source>
</evidence>
<sequence length="45" mass="4900">MDKSLKSKQQSMSDKSSQSQSSKTGYMDTGNSGVSQGNQNTKNKR</sequence>
<dbReference type="EMBL" id="BMBA01000005">
    <property type="protein sequence ID" value="GFZ33360.1"/>
    <property type="molecule type" value="Genomic_DNA"/>
</dbReference>
<evidence type="ECO:0000313" key="3">
    <source>
        <dbReference type="Proteomes" id="UP000663802"/>
    </source>
</evidence>
<feature type="compositionally biased region" description="Low complexity" evidence="1">
    <location>
        <begin position="7"/>
        <end position="23"/>
    </location>
</feature>
<gene>
    <name evidence="2" type="ORF">CSC2_38860</name>
</gene>
<dbReference type="RefSeq" id="WP_206871584.1">
    <property type="nucleotide sequence ID" value="NZ_BMBA01000005.1"/>
</dbReference>
<feature type="region of interest" description="Disordered" evidence="1">
    <location>
        <begin position="1"/>
        <end position="45"/>
    </location>
</feature>
<comment type="caution">
    <text evidence="2">The sequence shown here is derived from an EMBL/GenBank/DDBJ whole genome shotgun (WGS) entry which is preliminary data.</text>
</comment>
<name>A0ABQ1EFJ3_9CLOT</name>
<protein>
    <recommendedName>
        <fullName evidence="4">YuzL family protein</fullName>
    </recommendedName>
</protein>
<evidence type="ECO:0000313" key="2">
    <source>
        <dbReference type="EMBL" id="GFZ33360.1"/>
    </source>
</evidence>
<dbReference type="Proteomes" id="UP000663802">
    <property type="component" value="Unassembled WGS sequence"/>
</dbReference>
<feature type="compositionally biased region" description="Polar residues" evidence="1">
    <location>
        <begin position="29"/>
        <end position="45"/>
    </location>
</feature>
<reference evidence="2 3" key="1">
    <citation type="journal article" date="2021" name="Int. J. Syst. Evol. Microbiol.">
        <title>Clostridium zeae sp. nov., isolated from corn silage.</title>
        <authorList>
            <person name="Kobayashi H."/>
            <person name="Tanizawa Y."/>
            <person name="Yagura M."/>
            <person name="Sakamoto M."/>
            <person name="Ohkuma M."/>
            <person name="Tohno M."/>
        </authorList>
    </citation>
    <scope>NUCLEOTIDE SEQUENCE [LARGE SCALE GENOMIC DNA]</scope>
    <source>
        <strain evidence="2 3">CSC2</strain>
    </source>
</reference>